<gene>
    <name evidence="1" type="ORF">O181_003358</name>
</gene>
<name>A0A9Q3GDH4_9BASI</name>
<accession>A0A9Q3GDH4</accession>
<dbReference type="AlphaFoldDB" id="A0A9Q3GDH4"/>
<dbReference type="EMBL" id="AVOT02000601">
    <property type="protein sequence ID" value="MBW0463643.1"/>
    <property type="molecule type" value="Genomic_DNA"/>
</dbReference>
<comment type="caution">
    <text evidence="1">The sequence shown here is derived from an EMBL/GenBank/DDBJ whole genome shotgun (WGS) entry which is preliminary data.</text>
</comment>
<evidence type="ECO:0000313" key="1">
    <source>
        <dbReference type="EMBL" id="MBW0463643.1"/>
    </source>
</evidence>
<organism evidence="1 2">
    <name type="scientific">Austropuccinia psidii MF-1</name>
    <dbReference type="NCBI Taxonomy" id="1389203"/>
    <lineage>
        <taxon>Eukaryota</taxon>
        <taxon>Fungi</taxon>
        <taxon>Dikarya</taxon>
        <taxon>Basidiomycota</taxon>
        <taxon>Pucciniomycotina</taxon>
        <taxon>Pucciniomycetes</taxon>
        <taxon>Pucciniales</taxon>
        <taxon>Sphaerophragmiaceae</taxon>
        <taxon>Austropuccinia</taxon>
    </lineage>
</organism>
<evidence type="ECO:0000313" key="2">
    <source>
        <dbReference type="Proteomes" id="UP000765509"/>
    </source>
</evidence>
<dbReference type="Proteomes" id="UP000765509">
    <property type="component" value="Unassembled WGS sequence"/>
</dbReference>
<reference evidence="1" key="1">
    <citation type="submission" date="2021-03" db="EMBL/GenBank/DDBJ databases">
        <title>Draft genome sequence of rust myrtle Austropuccinia psidii MF-1, a brazilian biotype.</title>
        <authorList>
            <person name="Quecine M.C."/>
            <person name="Pachon D.M.R."/>
            <person name="Bonatelli M.L."/>
            <person name="Correr F.H."/>
            <person name="Franceschini L.M."/>
            <person name="Leite T.F."/>
            <person name="Margarido G.R.A."/>
            <person name="Almeida C.A."/>
            <person name="Ferrarezi J.A."/>
            <person name="Labate C.A."/>
        </authorList>
    </citation>
    <scope>NUCLEOTIDE SEQUENCE</scope>
    <source>
        <strain evidence="1">MF-1</strain>
    </source>
</reference>
<sequence length="132" mass="15378">MEICNSKNRYITIGKNKDKKFSFDINHLKTDSILKYLLEDFKGTQYRTQLTSKMKLKLAKILGKNREAFAIGDEPLGKIKGNDIELCMVVERPYPPILRRPPYPASLETRKEIENNINELLEMGLIKKIRHN</sequence>
<keyword evidence="2" id="KW-1185">Reference proteome</keyword>
<proteinExistence type="predicted"/>
<protein>
    <submittedName>
        <fullName evidence="1">Uncharacterized protein</fullName>
    </submittedName>
</protein>